<dbReference type="InterPro" id="IPR028203">
    <property type="entry name" value="PSII_CF48-like_dom"/>
</dbReference>
<feature type="chain" id="PRO_5045386980" evidence="3">
    <location>
        <begin position="21"/>
        <end position="445"/>
    </location>
</feature>
<evidence type="ECO:0000313" key="7">
    <source>
        <dbReference type="Proteomes" id="UP001211872"/>
    </source>
</evidence>
<gene>
    <name evidence="6" type="ORF">O9Z63_05555</name>
</gene>
<dbReference type="EMBL" id="CP115396">
    <property type="protein sequence ID" value="WBO85710.1"/>
    <property type="molecule type" value="Genomic_DNA"/>
</dbReference>
<keyword evidence="1" id="KW-0602">Photosynthesis</keyword>
<protein>
    <submittedName>
        <fullName evidence="6">T9SS type A sorting domain-containing protein</fullName>
    </submittedName>
</protein>
<name>A0ABY7PS33_9BACT</name>
<proteinExistence type="predicted"/>
<keyword evidence="3" id="KW-0732">Signal</keyword>
<dbReference type="RefSeq" id="WP_270128333.1">
    <property type="nucleotide sequence ID" value="NZ_CP115396.1"/>
</dbReference>
<dbReference type="Pfam" id="PF18962">
    <property type="entry name" value="Por_Secre_tail"/>
    <property type="match status" value="1"/>
</dbReference>
<dbReference type="Gene3D" id="2.130.10.10">
    <property type="entry name" value="YVTN repeat-like/Quinoprotein amine dehydrogenase"/>
    <property type="match status" value="2"/>
</dbReference>
<evidence type="ECO:0000313" key="6">
    <source>
        <dbReference type="EMBL" id="WBO85710.1"/>
    </source>
</evidence>
<dbReference type="Pfam" id="PF14870">
    <property type="entry name" value="PSII_BNR"/>
    <property type="match status" value="1"/>
</dbReference>
<evidence type="ECO:0000256" key="3">
    <source>
        <dbReference type="SAM" id="SignalP"/>
    </source>
</evidence>
<dbReference type="PANTHER" id="PTHR47199">
    <property type="entry name" value="PHOTOSYSTEM II STABILITY/ASSEMBLY FACTOR HCF136, CHLOROPLASTIC"/>
    <property type="match status" value="1"/>
</dbReference>
<organism evidence="6 7">
    <name type="scientific">Hymenobacter yonginensis</name>
    <dbReference type="NCBI Taxonomy" id="748197"/>
    <lineage>
        <taxon>Bacteria</taxon>
        <taxon>Pseudomonadati</taxon>
        <taxon>Bacteroidota</taxon>
        <taxon>Cytophagia</taxon>
        <taxon>Cytophagales</taxon>
        <taxon>Hymenobacteraceae</taxon>
        <taxon>Hymenobacter</taxon>
    </lineage>
</organism>
<sequence length="445" mass="46938">MYKPLLFVSAFLAMGATAQAQWATQPISFANPVASPALIEAVSPTVVWTIGYDFTDEDSNLVAVSTNGGVSWSTSTVTGVDNTSEFVSSLAAISNTTAWVTVVGNRADGRVMKTTDGGQTWVRQTTAAQFGSTTSYPSVVHFFNANDGVVLGDPVTDGGPFELYTTSNGGATWTAVAAPPVSSPREDTYDDAFAVVGNTIWCGTYQGRILRSTDKGLTWAAPVASGLTAVRSIAFRDALNGLAIFLAEDTGERELSRTTDGGLTWTRVNYTGTMPGFGIDNVPGTNQYVSTGLDLGDGIKGTAYTRDNGQTWVTVESTNNNLFVDFASPTAGWTGGINLTTGAGQGMRRFTSSVLGTKQATVEQLGYSVYPNPSADGRFEVRAQEARTGVLLRVSDALGREVVRRPWTGNGTAPVTLDLSQYQAGVYTLEISSAAGTAHQKLVVK</sequence>
<dbReference type="SUPFAM" id="SSF110296">
    <property type="entry name" value="Oligoxyloglucan reducing end-specific cellobiohydrolase"/>
    <property type="match status" value="1"/>
</dbReference>
<evidence type="ECO:0000256" key="2">
    <source>
        <dbReference type="ARBA" id="ARBA00023276"/>
    </source>
</evidence>
<keyword evidence="7" id="KW-1185">Reference proteome</keyword>
<reference evidence="6 7" key="1">
    <citation type="journal article" date="2011" name="Int. J. Syst. Evol. Microbiol.">
        <title>Hymenobacter yonginensis sp. nov., isolated from a mesotrophic artificial lake.</title>
        <authorList>
            <person name="Joung Y."/>
            <person name="Cho S.H."/>
            <person name="Kim H."/>
            <person name="Kim S.B."/>
            <person name="Joh K."/>
        </authorList>
    </citation>
    <scope>NUCLEOTIDE SEQUENCE [LARGE SCALE GENOMIC DNA]</scope>
    <source>
        <strain evidence="6 7">KCTC 22745</strain>
    </source>
</reference>
<evidence type="ECO:0000256" key="1">
    <source>
        <dbReference type="ARBA" id="ARBA00022531"/>
    </source>
</evidence>
<dbReference type="Proteomes" id="UP001211872">
    <property type="component" value="Chromosome"/>
</dbReference>
<dbReference type="CDD" id="cd15482">
    <property type="entry name" value="Sialidase_non-viral"/>
    <property type="match status" value="1"/>
</dbReference>
<accession>A0ABY7PS33</accession>
<feature type="domain" description="Secretion system C-terminal sorting" evidence="5">
    <location>
        <begin position="369"/>
        <end position="444"/>
    </location>
</feature>
<evidence type="ECO:0000259" key="4">
    <source>
        <dbReference type="Pfam" id="PF14870"/>
    </source>
</evidence>
<feature type="domain" description="Photosynthesis system II assembly factor Ycf48/Hcf136-like" evidence="4">
    <location>
        <begin position="102"/>
        <end position="234"/>
    </location>
</feature>
<evidence type="ECO:0000259" key="5">
    <source>
        <dbReference type="Pfam" id="PF18962"/>
    </source>
</evidence>
<keyword evidence="2" id="KW-0604">Photosystem II</keyword>
<dbReference type="InterPro" id="IPR026444">
    <property type="entry name" value="Secre_tail"/>
</dbReference>
<dbReference type="InterPro" id="IPR015943">
    <property type="entry name" value="WD40/YVTN_repeat-like_dom_sf"/>
</dbReference>
<dbReference type="NCBIfam" id="TIGR04183">
    <property type="entry name" value="Por_Secre_tail"/>
    <property type="match status" value="1"/>
</dbReference>
<feature type="signal peptide" evidence="3">
    <location>
        <begin position="1"/>
        <end position="20"/>
    </location>
</feature>
<dbReference type="PANTHER" id="PTHR47199:SF2">
    <property type="entry name" value="PHOTOSYSTEM II STABILITY_ASSEMBLY FACTOR HCF136, CHLOROPLASTIC"/>
    <property type="match status" value="1"/>
</dbReference>